<protein>
    <submittedName>
        <fullName evidence="1">Uncharacterized protein</fullName>
    </submittedName>
</protein>
<gene>
    <name evidence="1" type="ORF">GCM10022280_09230</name>
</gene>
<dbReference type="RefSeq" id="WP_344706210.1">
    <property type="nucleotide sequence ID" value="NZ_BAABBQ010000001.1"/>
</dbReference>
<comment type="caution">
    <text evidence="1">The sequence shown here is derived from an EMBL/GenBank/DDBJ whole genome shotgun (WGS) entry which is preliminary data.</text>
</comment>
<proteinExistence type="predicted"/>
<reference evidence="2" key="1">
    <citation type="journal article" date="2019" name="Int. J. Syst. Evol. Microbiol.">
        <title>The Global Catalogue of Microorganisms (GCM) 10K type strain sequencing project: providing services to taxonomists for standard genome sequencing and annotation.</title>
        <authorList>
            <consortium name="The Broad Institute Genomics Platform"/>
            <consortium name="The Broad Institute Genome Sequencing Center for Infectious Disease"/>
            <person name="Wu L."/>
            <person name="Ma J."/>
        </authorList>
    </citation>
    <scope>NUCLEOTIDE SEQUENCE [LARGE SCALE GENOMIC DNA]</scope>
    <source>
        <strain evidence="2">JCM 17563</strain>
    </source>
</reference>
<sequence>MIDERSDGEYLDYVLKSLSPMWLLNNIAANMTSGIHLEPNRKLWSTVGLSSTRGVLATEDNITAMNIQADARKRMLESNLAFRASLKRLSAIDVKPVWGHQEDYSYASRVLLLYVPVAAIDRLHDLAANDAGLLDPLDRRKAVERYNRWLLQNYHPEWEAYRRQWPSLEKNPYLTAVNDFGREPNPLHT</sequence>
<organism evidence="1 2">
    <name type="scientific">Sphingomonas swuensis</name>
    <dbReference type="NCBI Taxonomy" id="977800"/>
    <lineage>
        <taxon>Bacteria</taxon>
        <taxon>Pseudomonadati</taxon>
        <taxon>Pseudomonadota</taxon>
        <taxon>Alphaproteobacteria</taxon>
        <taxon>Sphingomonadales</taxon>
        <taxon>Sphingomonadaceae</taxon>
        <taxon>Sphingomonas</taxon>
    </lineage>
</organism>
<dbReference type="Proteomes" id="UP001500235">
    <property type="component" value="Unassembled WGS sequence"/>
</dbReference>
<name>A0ABP7SLM9_9SPHN</name>
<evidence type="ECO:0000313" key="1">
    <source>
        <dbReference type="EMBL" id="GAA4013210.1"/>
    </source>
</evidence>
<evidence type="ECO:0000313" key="2">
    <source>
        <dbReference type="Proteomes" id="UP001500235"/>
    </source>
</evidence>
<accession>A0ABP7SLM9</accession>
<keyword evidence="2" id="KW-1185">Reference proteome</keyword>
<dbReference type="EMBL" id="BAABBQ010000001">
    <property type="protein sequence ID" value="GAA4013210.1"/>
    <property type="molecule type" value="Genomic_DNA"/>
</dbReference>